<dbReference type="EMBL" id="CM004402">
    <property type="protein sequence ID" value="KAG8636186.1"/>
    <property type="molecule type" value="Genomic_DNA"/>
</dbReference>
<organism evidence="1 2">
    <name type="scientific">Manihot esculenta</name>
    <name type="common">Cassava</name>
    <name type="synonym">Jatropha manihot</name>
    <dbReference type="NCBI Taxonomy" id="3983"/>
    <lineage>
        <taxon>Eukaryota</taxon>
        <taxon>Viridiplantae</taxon>
        <taxon>Streptophyta</taxon>
        <taxon>Embryophyta</taxon>
        <taxon>Tracheophyta</taxon>
        <taxon>Spermatophyta</taxon>
        <taxon>Magnoliopsida</taxon>
        <taxon>eudicotyledons</taxon>
        <taxon>Gunneridae</taxon>
        <taxon>Pentapetalae</taxon>
        <taxon>rosids</taxon>
        <taxon>fabids</taxon>
        <taxon>Malpighiales</taxon>
        <taxon>Euphorbiaceae</taxon>
        <taxon>Crotonoideae</taxon>
        <taxon>Manihoteae</taxon>
        <taxon>Manihot</taxon>
    </lineage>
</organism>
<proteinExistence type="predicted"/>
<evidence type="ECO:0000313" key="2">
    <source>
        <dbReference type="Proteomes" id="UP000091857"/>
    </source>
</evidence>
<keyword evidence="2" id="KW-1185">Reference proteome</keyword>
<accession>A0ACB7G8C8</accession>
<sequence length="115" mass="13368">MKGCFFLRHNFCFAERVNNKAFIMAQEPLAVLLCHCWDQQHQLSMLGQIYKWLQTVTISVEQRLLFVFCFYLSGLVFSWLAQLVSGEILNSWYILLPLKSHPKGVIFCIPKCAHA</sequence>
<evidence type="ECO:0000313" key="1">
    <source>
        <dbReference type="EMBL" id="KAG8636186.1"/>
    </source>
</evidence>
<name>A0ACB7G8C8_MANES</name>
<reference evidence="2" key="1">
    <citation type="journal article" date="2016" name="Nat. Biotechnol.">
        <title>Sequencing wild and cultivated cassava and related species reveals extensive interspecific hybridization and genetic diversity.</title>
        <authorList>
            <person name="Bredeson J.V."/>
            <person name="Lyons J.B."/>
            <person name="Prochnik S.E."/>
            <person name="Wu G.A."/>
            <person name="Ha C.M."/>
            <person name="Edsinger-Gonzales E."/>
            <person name="Grimwood J."/>
            <person name="Schmutz J."/>
            <person name="Rabbi I.Y."/>
            <person name="Egesi C."/>
            <person name="Nauluvula P."/>
            <person name="Lebot V."/>
            <person name="Ndunguru J."/>
            <person name="Mkamilo G."/>
            <person name="Bart R.S."/>
            <person name="Setter T.L."/>
            <person name="Gleadow R.M."/>
            <person name="Kulakow P."/>
            <person name="Ferguson M.E."/>
            <person name="Rounsley S."/>
            <person name="Rokhsar D.S."/>
        </authorList>
    </citation>
    <scope>NUCLEOTIDE SEQUENCE [LARGE SCALE GENOMIC DNA]</scope>
    <source>
        <strain evidence="2">cv. AM560-2</strain>
    </source>
</reference>
<dbReference type="Proteomes" id="UP000091857">
    <property type="component" value="Chromosome 16"/>
</dbReference>
<protein>
    <submittedName>
        <fullName evidence="1">Uncharacterized protein</fullName>
    </submittedName>
</protein>
<comment type="caution">
    <text evidence="1">The sequence shown here is derived from an EMBL/GenBank/DDBJ whole genome shotgun (WGS) entry which is preliminary data.</text>
</comment>
<gene>
    <name evidence="1" type="ORF">MANES_16G108050v8</name>
</gene>